<proteinExistence type="predicted"/>
<organism evidence="1 2">
    <name type="scientific">Xenotaenia resolanae</name>
    <dbReference type="NCBI Taxonomy" id="208358"/>
    <lineage>
        <taxon>Eukaryota</taxon>
        <taxon>Metazoa</taxon>
        <taxon>Chordata</taxon>
        <taxon>Craniata</taxon>
        <taxon>Vertebrata</taxon>
        <taxon>Euteleostomi</taxon>
        <taxon>Actinopterygii</taxon>
        <taxon>Neopterygii</taxon>
        <taxon>Teleostei</taxon>
        <taxon>Neoteleostei</taxon>
        <taxon>Acanthomorphata</taxon>
        <taxon>Ovalentaria</taxon>
        <taxon>Atherinomorphae</taxon>
        <taxon>Cyprinodontiformes</taxon>
        <taxon>Goodeidae</taxon>
        <taxon>Xenotaenia</taxon>
    </lineage>
</organism>
<gene>
    <name evidence="1" type="ORF">XENORESO_000036</name>
</gene>
<sequence>MINVYEALRGLELHTSTGDLSPKEHRFLSWFIEKAPQNDALVFGSSVKEGCMFFGGFFLDVLAMLAEFQTSSSNYLFWSNDATGRRGVERLCYCSTVKSVRCWVQTLLLPQKVST</sequence>
<dbReference type="Proteomes" id="UP001444071">
    <property type="component" value="Unassembled WGS sequence"/>
</dbReference>
<comment type="caution">
    <text evidence="1">The sequence shown here is derived from an EMBL/GenBank/DDBJ whole genome shotgun (WGS) entry which is preliminary data.</text>
</comment>
<evidence type="ECO:0000313" key="2">
    <source>
        <dbReference type="Proteomes" id="UP001444071"/>
    </source>
</evidence>
<reference evidence="1 2" key="1">
    <citation type="submission" date="2021-06" db="EMBL/GenBank/DDBJ databases">
        <authorList>
            <person name="Palmer J.M."/>
        </authorList>
    </citation>
    <scope>NUCLEOTIDE SEQUENCE [LARGE SCALE GENOMIC DNA]</scope>
    <source>
        <strain evidence="1 2">XR_2019</strain>
        <tissue evidence="1">Muscle</tissue>
    </source>
</reference>
<dbReference type="EMBL" id="JAHRIM010011020">
    <property type="protein sequence ID" value="MEQ2260678.1"/>
    <property type="molecule type" value="Genomic_DNA"/>
</dbReference>
<protein>
    <submittedName>
        <fullName evidence="1">Uncharacterized protein</fullName>
    </submittedName>
</protein>
<name>A0ABV0VVI6_9TELE</name>
<evidence type="ECO:0000313" key="1">
    <source>
        <dbReference type="EMBL" id="MEQ2260678.1"/>
    </source>
</evidence>
<keyword evidence="2" id="KW-1185">Reference proteome</keyword>
<accession>A0ABV0VVI6</accession>